<name>C5B7Z5_EDWI9</name>
<proteinExistence type="predicted"/>
<dbReference type="HOGENOM" id="CLU_3042914_0_0_6"/>
<gene>
    <name evidence="1" type="ordered locus">NT01EI_1545</name>
</gene>
<dbReference type="EMBL" id="CP001600">
    <property type="protein sequence ID" value="ACR68731.1"/>
    <property type="molecule type" value="Genomic_DNA"/>
</dbReference>
<evidence type="ECO:0000313" key="1">
    <source>
        <dbReference type="EMBL" id="ACR68731.1"/>
    </source>
</evidence>
<protein>
    <submittedName>
        <fullName evidence="1">Uncharacterized protein</fullName>
    </submittedName>
</protein>
<reference evidence="2" key="1">
    <citation type="submission" date="2009-03" db="EMBL/GenBank/DDBJ databases">
        <title>Complete genome sequence of Edwardsiella ictaluri 93-146.</title>
        <authorList>
            <person name="Williams M.L."/>
            <person name="Gillaspy A.F."/>
            <person name="Dyer D.W."/>
            <person name="Thune R.L."/>
            <person name="Waldbieser G.C."/>
            <person name="Schuster S.C."/>
            <person name="Gipson J."/>
            <person name="Zaitshik J."/>
            <person name="Landry C."/>
            <person name="Lawrence M.L."/>
        </authorList>
    </citation>
    <scope>NUCLEOTIDE SEQUENCE [LARGE SCALE GENOMIC DNA]</scope>
    <source>
        <strain evidence="2">93-146</strain>
    </source>
</reference>
<reference evidence="1 2" key="2">
    <citation type="journal article" date="2012" name="J. Bacteriol.">
        <title>Genome Sequence of Edwardsiella ictaluri 93-146, a Strain Associated with a Natural Channel Catfish Outbreak of Enteric Septicemia of Catfish.</title>
        <authorList>
            <person name="Williams M.L."/>
            <person name="Gillaspy A.F."/>
            <person name="Dyer D.W."/>
            <person name="Thune R.L."/>
            <person name="Waldbieser G.C."/>
            <person name="Schuster S.C."/>
            <person name="Gipson J."/>
            <person name="Zaitshik J."/>
            <person name="Landry C."/>
            <person name="Banes M.M."/>
            <person name="Lawrence M.L."/>
        </authorList>
    </citation>
    <scope>NUCLEOTIDE SEQUENCE [LARGE SCALE GENOMIC DNA]</scope>
    <source>
        <strain evidence="1 2">93-146</strain>
    </source>
</reference>
<dbReference type="AlphaFoldDB" id="C5B7Z5"/>
<dbReference type="KEGG" id="eic:NT01EI_1545"/>
<sequence length="54" mass="6625">MLFRRQTSLYVTIPQREQFSSNARGKSVSIYYSQMFKILFYIKKITINYFKLYL</sequence>
<evidence type="ECO:0000313" key="2">
    <source>
        <dbReference type="Proteomes" id="UP000001485"/>
    </source>
</evidence>
<organism evidence="1 2">
    <name type="scientific">Edwardsiella ictaluri (strain 93-146)</name>
    <dbReference type="NCBI Taxonomy" id="634503"/>
    <lineage>
        <taxon>Bacteria</taxon>
        <taxon>Pseudomonadati</taxon>
        <taxon>Pseudomonadota</taxon>
        <taxon>Gammaproteobacteria</taxon>
        <taxon>Enterobacterales</taxon>
        <taxon>Hafniaceae</taxon>
        <taxon>Edwardsiella</taxon>
    </lineage>
</organism>
<dbReference type="Proteomes" id="UP000001485">
    <property type="component" value="Chromosome"/>
</dbReference>
<accession>C5B7Z5</accession>